<dbReference type="EMBL" id="CP023737">
    <property type="protein sequence ID" value="ATQ68334.1"/>
    <property type="molecule type" value="Genomic_DNA"/>
</dbReference>
<dbReference type="KEGG" id="mtw:CQW49_10920"/>
<reference evidence="2" key="1">
    <citation type="submission" date="2017-10" db="EMBL/GenBank/DDBJ databases">
        <title>Completed PacBio SMRT sequence of Methylosinus trichosporium OB3b reveals presence of a third large plasmid.</title>
        <authorList>
            <person name="Charles T.C."/>
            <person name="Lynch M.D.J."/>
            <person name="Heil J.R."/>
            <person name="Cheng J."/>
        </authorList>
    </citation>
    <scope>NUCLEOTIDE SEQUENCE [LARGE SCALE GENOMIC DNA]</scope>
    <source>
        <strain evidence="2">OB3b</strain>
    </source>
</reference>
<sequence length="245" mass="27052">MRADHEICWILEGRSPDEIPMARLAEYMRLLAILFGEFESVHFDRVEKACTKIVAKLPLGGASHKVQARIYAVRDRRAPPDAMHAARRINEMVGEDKGVARISFGATSILRFPGRGGVTEAAFGFVDQATVTGKLYALSEEPSGGIRARIRPRGGSSYVACTADRILGATLRGFFLETVRVQGRGAWRRATSGEWSCQSLHIQSVSPVKDVSLRDAIDALRSIEVDWPDDPLTEWTRLDERDGAA</sequence>
<evidence type="ECO:0000313" key="2">
    <source>
        <dbReference type="Proteomes" id="UP000230709"/>
    </source>
</evidence>
<organism evidence="1 2">
    <name type="scientific">Methylosinus trichosporium (strain ATCC 35070 / NCIMB 11131 / UNIQEM 75 / OB3b)</name>
    <dbReference type="NCBI Taxonomy" id="595536"/>
    <lineage>
        <taxon>Bacteria</taxon>
        <taxon>Pseudomonadati</taxon>
        <taxon>Pseudomonadota</taxon>
        <taxon>Alphaproteobacteria</taxon>
        <taxon>Hyphomicrobiales</taxon>
        <taxon>Methylocystaceae</taxon>
        <taxon>Methylosinus</taxon>
    </lineage>
</organism>
<keyword evidence="2" id="KW-1185">Reference proteome</keyword>
<name>A0A2D2D069_METT3</name>
<dbReference type="STRING" id="595536.GCA_000178815_02979"/>
<proteinExistence type="predicted"/>
<dbReference type="Proteomes" id="UP000230709">
    <property type="component" value="Chromosome"/>
</dbReference>
<dbReference type="AlphaFoldDB" id="A0A2D2D069"/>
<gene>
    <name evidence="1" type="ORF">CQW49_10920</name>
</gene>
<protein>
    <submittedName>
        <fullName evidence="1">Uncharacterized protein</fullName>
    </submittedName>
</protein>
<evidence type="ECO:0000313" key="1">
    <source>
        <dbReference type="EMBL" id="ATQ68334.1"/>
    </source>
</evidence>
<accession>A0A2D2D069</accession>